<sequence length="106" mass="11870">MKHRGSQYWFWSDSKLPDESHEESLSNGLTIEVRARLSRKGITQLFIGIYTATGVPAAENYFDNRPNETVSQALSWGLTRARAMATSPTFDGLASLPTPETFFLKT</sequence>
<reference evidence="1 2" key="1">
    <citation type="submission" date="2018-07" db="EMBL/GenBank/DDBJ databases">
        <title>Complete genome sequence of a Pseudomonas plecoglossicida strain pathogenic to the marine fish, Larimichthys crocea.</title>
        <authorList>
            <person name="Tao Z."/>
        </authorList>
    </citation>
    <scope>NUCLEOTIDE SEQUENCE [LARGE SCALE GENOMIC DNA]</scope>
    <source>
        <strain evidence="1 2">XSDHY-P</strain>
    </source>
</reference>
<accession>A0AAD0R0K4</accession>
<evidence type="ECO:0000313" key="2">
    <source>
        <dbReference type="Proteomes" id="UP000256503"/>
    </source>
</evidence>
<gene>
    <name evidence="1" type="ORF">DVB73_20655</name>
</gene>
<dbReference type="AlphaFoldDB" id="A0AAD0R0K4"/>
<dbReference type="RefSeq" id="WP_016392965.1">
    <property type="nucleotide sequence ID" value="NZ_CP031146.1"/>
</dbReference>
<protein>
    <submittedName>
        <fullName evidence="1">Uncharacterized protein</fullName>
    </submittedName>
</protein>
<dbReference type="GeneID" id="49615831"/>
<proteinExistence type="predicted"/>
<evidence type="ECO:0000313" key="1">
    <source>
        <dbReference type="EMBL" id="AXM98016.1"/>
    </source>
</evidence>
<organism evidence="1 2">
    <name type="scientific">Pseudomonas plecoglossicida</name>
    <dbReference type="NCBI Taxonomy" id="70775"/>
    <lineage>
        <taxon>Bacteria</taxon>
        <taxon>Pseudomonadati</taxon>
        <taxon>Pseudomonadota</taxon>
        <taxon>Gammaproteobacteria</taxon>
        <taxon>Pseudomonadales</taxon>
        <taxon>Pseudomonadaceae</taxon>
        <taxon>Pseudomonas</taxon>
    </lineage>
</organism>
<dbReference type="Proteomes" id="UP000256503">
    <property type="component" value="Chromosome"/>
</dbReference>
<dbReference type="EMBL" id="CP031146">
    <property type="protein sequence ID" value="AXM98016.1"/>
    <property type="molecule type" value="Genomic_DNA"/>
</dbReference>
<name>A0AAD0R0K4_PSEDL</name>